<evidence type="ECO:0000256" key="2">
    <source>
        <dbReference type="SAM" id="MobiDB-lite"/>
    </source>
</evidence>
<feature type="region of interest" description="Disordered" evidence="2">
    <location>
        <begin position="350"/>
        <end position="390"/>
    </location>
</feature>
<dbReference type="EMBL" id="NMPR01000077">
    <property type="protein sequence ID" value="KAA8631417.1"/>
    <property type="molecule type" value="Genomic_DNA"/>
</dbReference>
<evidence type="ECO:0000313" key="3">
    <source>
        <dbReference type="EMBL" id="KAA8631417.1"/>
    </source>
</evidence>
<evidence type="ECO:0000256" key="1">
    <source>
        <dbReference type="SAM" id="Coils"/>
    </source>
</evidence>
<dbReference type="OMA" id="FRDAQYK"/>
<name>A0A8S8ZKT9_SORMA</name>
<feature type="compositionally biased region" description="Low complexity" evidence="2">
    <location>
        <begin position="363"/>
        <end position="372"/>
    </location>
</feature>
<sequence>MSTPQDSQATKDAQDTVLSQSIANLSNSANALAELLTRVGNRIAETGQVDETLTICLVYLDNLNGQFISHVASAQEIASQRQVTKSVIEEVSKKLEQIQEMLEHSSKDTMEQIREQVKEQIKQQMELTSKTMSDDSKKMSDKCVQALALTGQSMVEQVEKLQHTSEEMQKNSKKMTEKMTKEFNKVANDANRTIDNATIDLRDQISSLEYSTDDVDKKIQRSVLLLEDCQEVLTQCKDFKETAAQAKEVMVLTMEELKLAKEDMQRERLMFQDQHDHLEKKIVEMARHMEGRDAENKGLKALYSKLSSHALRSVQNATNFRDAQYKFLVDGFARFEQKIAFITRHIGDNTTGTISGKPSSALPTAANDATKAAADKASKNSPNKPKTEEEKIAELQKTINNLNYERDVLTGNTKLLELRLAKFEQEAQAQAALAAQASPVLGPEPDTPCPKTLKSHKSKRSLAEMPQLTLSIPTSNSDSKASLDTTTIIDPRPSISVESLVQPDLWERLLAPSLLSDEHKRRLRLIKPQVTGGLRLEDLFLRVASVIAHDYSWEKFDEFMKVGDISQWYCVHDLVGHEWKSRESCAISWDHSCEGEKGKEGGCLKVKRTGVDYGKVMFGYHAA</sequence>
<evidence type="ECO:0000313" key="4">
    <source>
        <dbReference type="Proteomes" id="UP000433876"/>
    </source>
</evidence>
<feature type="region of interest" description="Disordered" evidence="2">
    <location>
        <begin position="439"/>
        <end position="460"/>
    </location>
</feature>
<comment type="caution">
    <text evidence="3">The sequence shown here is derived from an EMBL/GenBank/DDBJ whole genome shotgun (WGS) entry which is preliminary data.</text>
</comment>
<organism evidence="3 4">
    <name type="scientific">Sordaria macrospora</name>
    <dbReference type="NCBI Taxonomy" id="5147"/>
    <lineage>
        <taxon>Eukaryota</taxon>
        <taxon>Fungi</taxon>
        <taxon>Dikarya</taxon>
        <taxon>Ascomycota</taxon>
        <taxon>Pezizomycotina</taxon>
        <taxon>Sordariomycetes</taxon>
        <taxon>Sordariomycetidae</taxon>
        <taxon>Sordariales</taxon>
        <taxon>Sordariaceae</taxon>
        <taxon>Sordaria</taxon>
    </lineage>
</organism>
<feature type="compositionally biased region" description="Polar residues" evidence="2">
    <location>
        <begin position="350"/>
        <end position="362"/>
    </location>
</feature>
<proteinExistence type="predicted"/>
<dbReference type="Proteomes" id="UP000433876">
    <property type="component" value="Unassembled WGS sequence"/>
</dbReference>
<protein>
    <submittedName>
        <fullName evidence="3">Uncharacterized protein</fullName>
    </submittedName>
</protein>
<reference evidence="3 4" key="1">
    <citation type="submission" date="2017-07" db="EMBL/GenBank/DDBJ databases">
        <title>Genome sequence of the Sordaria macrospora wild type strain R19027.</title>
        <authorList>
            <person name="Nowrousian M."/>
            <person name="Teichert I."/>
            <person name="Kueck U."/>
        </authorList>
    </citation>
    <scope>NUCLEOTIDE SEQUENCE [LARGE SCALE GENOMIC DNA]</scope>
    <source>
        <strain evidence="3 4">R19027</strain>
        <tissue evidence="3">Mycelium</tissue>
    </source>
</reference>
<accession>A0A8S8ZKT9</accession>
<keyword evidence="1" id="KW-0175">Coiled coil</keyword>
<feature type="coiled-coil region" evidence="1">
    <location>
        <begin position="88"/>
        <end position="130"/>
    </location>
</feature>
<dbReference type="AlphaFoldDB" id="A0A8S8ZKT9"/>
<feature type="coiled-coil region" evidence="1">
    <location>
        <begin position="247"/>
        <end position="281"/>
    </location>
</feature>
<dbReference type="VEuPathDB" id="FungiDB:SMAC_06083"/>
<gene>
    <name evidence="3" type="ORF">SMACR_06083</name>
</gene>